<evidence type="ECO:0000256" key="3">
    <source>
        <dbReference type="ARBA" id="ARBA00007658"/>
    </source>
</evidence>
<protein>
    <recommendedName>
        <fullName evidence="10">alpha-1,2-Mannosidase</fullName>
        <ecNumber evidence="10">3.2.1.-</ecNumber>
    </recommendedName>
</protein>
<dbReference type="SUPFAM" id="SSF48225">
    <property type="entry name" value="Seven-hairpin glycosidases"/>
    <property type="match status" value="1"/>
</dbReference>
<evidence type="ECO:0000256" key="9">
    <source>
        <dbReference type="ARBA" id="ARBA00048605"/>
    </source>
</evidence>
<keyword evidence="5 10" id="KW-0378">Hydrolase</keyword>
<comment type="cofactor">
    <cofactor evidence="1">
        <name>Ca(2+)</name>
        <dbReference type="ChEBI" id="CHEBI:29108"/>
    </cofactor>
</comment>
<keyword evidence="7" id="KW-1015">Disulfide bond</keyword>
<dbReference type="EC" id="3.2.1.-" evidence="10"/>
<comment type="caution">
    <text evidence="11">The sequence shown here is derived from an EMBL/GenBank/DDBJ whole genome shotgun (WGS) entry which is preliminary data.</text>
</comment>
<keyword evidence="4" id="KW-0479">Metal-binding</keyword>
<evidence type="ECO:0000256" key="6">
    <source>
        <dbReference type="ARBA" id="ARBA00022837"/>
    </source>
</evidence>
<dbReference type="GO" id="GO:0005509">
    <property type="term" value="F:calcium ion binding"/>
    <property type="evidence" value="ECO:0007669"/>
    <property type="project" value="InterPro"/>
</dbReference>
<evidence type="ECO:0000256" key="2">
    <source>
        <dbReference type="ARBA" id="ARBA00004922"/>
    </source>
</evidence>
<dbReference type="Pfam" id="PF01532">
    <property type="entry name" value="Glyco_hydro_47"/>
    <property type="match status" value="1"/>
</dbReference>
<dbReference type="PANTHER" id="PTHR11742:SF55">
    <property type="entry name" value="ENDOPLASMIC RETICULUM MANNOSYL-OLIGOSACCHARIDE 1,2-ALPHA-MANNOSIDASE"/>
    <property type="match status" value="1"/>
</dbReference>
<evidence type="ECO:0000256" key="5">
    <source>
        <dbReference type="ARBA" id="ARBA00022801"/>
    </source>
</evidence>
<dbReference type="PANTHER" id="PTHR11742">
    <property type="entry name" value="MANNOSYL-OLIGOSACCHARIDE ALPHA-1,2-MANNOSIDASE-RELATED"/>
    <property type="match status" value="1"/>
</dbReference>
<dbReference type="InterPro" id="IPR012341">
    <property type="entry name" value="6hp_glycosidase-like_sf"/>
</dbReference>
<dbReference type="Gene3D" id="1.50.10.10">
    <property type="match status" value="1"/>
</dbReference>
<dbReference type="GO" id="GO:0005975">
    <property type="term" value="P:carbohydrate metabolic process"/>
    <property type="evidence" value="ECO:0007669"/>
    <property type="project" value="InterPro"/>
</dbReference>
<sequence>MSGFLNNLYIGPKNERQQAVVDAFMHAWKAYKEYAWGQDELHPISRKPGTWFNLGLTLVDALDTMYIMGLTKEFKEARNWVANSMVIQQAKDVNLFETTIRVLGGLLSTYHLSGDDDFSTKLDVHRISKIELGDALLPAFIQIPRYLRRLNLKTGKAQPPKWGPDSSVSEVTTIQLEFRDLTFTTGNPKYKDAVDRVSTHLHELQKEDGLVPTFINAKTGEFRGKYYTLGARADSYYEYLLKQWLQTDKSENV</sequence>
<dbReference type="GO" id="GO:0004571">
    <property type="term" value="F:mannosyl-oligosaccharide 1,2-alpha-mannosidase activity"/>
    <property type="evidence" value="ECO:0007669"/>
    <property type="project" value="UniProtKB-EC"/>
</dbReference>
<organism evidence="11 12">
    <name type="scientific">Stichopus japonicus</name>
    <name type="common">Sea cucumber</name>
    <dbReference type="NCBI Taxonomy" id="307972"/>
    <lineage>
        <taxon>Eukaryota</taxon>
        <taxon>Metazoa</taxon>
        <taxon>Echinodermata</taxon>
        <taxon>Eleutherozoa</taxon>
        <taxon>Echinozoa</taxon>
        <taxon>Holothuroidea</taxon>
        <taxon>Aspidochirotacea</taxon>
        <taxon>Aspidochirotida</taxon>
        <taxon>Stichopodidae</taxon>
        <taxon>Apostichopus</taxon>
    </lineage>
</organism>
<dbReference type="GO" id="GO:0016020">
    <property type="term" value="C:membrane"/>
    <property type="evidence" value="ECO:0007669"/>
    <property type="project" value="InterPro"/>
</dbReference>
<dbReference type="InterPro" id="IPR001382">
    <property type="entry name" value="Glyco_hydro_47"/>
</dbReference>
<evidence type="ECO:0000313" key="12">
    <source>
        <dbReference type="Proteomes" id="UP000230750"/>
    </source>
</evidence>
<evidence type="ECO:0000256" key="7">
    <source>
        <dbReference type="ARBA" id="ARBA00023157"/>
    </source>
</evidence>
<evidence type="ECO:0000256" key="10">
    <source>
        <dbReference type="RuleBase" id="RU361193"/>
    </source>
</evidence>
<evidence type="ECO:0000256" key="1">
    <source>
        <dbReference type="ARBA" id="ARBA00001913"/>
    </source>
</evidence>
<reference evidence="11 12" key="1">
    <citation type="journal article" date="2017" name="PLoS Biol.">
        <title>The sea cucumber genome provides insights into morphological evolution and visceral regeneration.</title>
        <authorList>
            <person name="Zhang X."/>
            <person name="Sun L."/>
            <person name="Yuan J."/>
            <person name="Sun Y."/>
            <person name="Gao Y."/>
            <person name="Zhang L."/>
            <person name="Li S."/>
            <person name="Dai H."/>
            <person name="Hamel J.F."/>
            <person name="Liu C."/>
            <person name="Yu Y."/>
            <person name="Liu S."/>
            <person name="Lin W."/>
            <person name="Guo K."/>
            <person name="Jin S."/>
            <person name="Xu P."/>
            <person name="Storey K.B."/>
            <person name="Huan P."/>
            <person name="Zhang T."/>
            <person name="Zhou Y."/>
            <person name="Zhang J."/>
            <person name="Lin C."/>
            <person name="Li X."/>
            <person name="Xing L."/>
            <person name="Huo D."/>
            <person name="Sun M."/>
            <person name="Wang L."/>
            <person name="Mercier A."/>
            <person name="Li F."/>
            <person name="Yang H."/>
            <person name="Xiang J."/>
        </authorList>
    </citation>
    <scope>NUCLEOTIDE SEQUENCE [LARGE SCALE GENOMIC DNA]</scope>
    <source>
        <strain evidence="11">Shaxun</strain>
        <tissue evidence="11">Muscle</tissue>
    </source>
</reference>
<dbReference type="InterPro" id="IPR050749">
    <property type="entry name" value="Glycosyl_Hydrolase_47"/>
</dbReference>
<dbReference type="InterPro" id="IPR036026">
    <property type="entry name" value="Seven-hairpin_glycosidases"/>
</dbReference>
<evidence type="ECO:0000313" key="11">
    <source>
        <dbReference type="EMBL" id="PIK39707.1"/>
    </source>
</evidence>
<proteinExistence type="inferred from homology"/>
<dbReference type="EMBL" id="MRZV01001210">
    <property type="protein sequence ID" value="PIK39707.1"/>
    <property type="molecule type" value="Genomic_DNA"/>
</dbReference>
<comment type="catalytic activity">
    <reaction evidence="9">
        <text>N(4)-(alpha-D-Man-(1-&gt;2)-alpha-D-Man-(1-&gt;2)-alpha-D-Man-(1-&gt;3)-[alpha-D-Man-(1-&gt;2)-alpha-D-Man-(1-&gt;3)-[alpha-D-Man-(1-&gt;2)-alpha-D-Man-(1-&gt;6)]-alpha-D-Man-(1-&gt;6)]-beta-D-Man-(1-&gt;4)-beta-D-GlcNAc-(1-&gt;4)-beta-D-GlcNAc)-L-asparaginyl-[protein] (N-glucan mannose isomer 9A1,2,3B1,2,3) + 4 H2O = N(4)-(alpha-D-Man-(1-&gt;3)-[alpha-D-Man-(1-&gt;3)-[alpha-D-Man-(1-&gt;6)]-alpha-D-Man-(1-&gt;6)]-beta-D-Man-(1-&gt;4)-beta-D-GlcNAc-(1-&gt;4)-beta-D-GlcNAc)-L-asparaginyl-[protein] (N-glucan mannose isomer 5A1,2) + 4 beta-D-mannose</text>
        <dbReference type="Rhea" id="RHEA:56008"/>
        <dbReference type="Rhea" id="RHEA-COMP:14356"/>
        <dbReference type="Rhea" id="RHEA-COMP:14367"/>
        <dbReference type="ChEBI" id="CHEBI:15377"/>
        <dbReference type="ChEBI" id="CHEBI:28563"/>
        <dbReference type="ChEBI" id="CHEBI:59087"/>
        <dbReference type="ChEBI" id="CHEBI:139493"/>
        <dbReference type="EC" id="3.2.1.113"/>
    </reaction>
</comment>
<evidence type="ECO:0000256" key="4">
    <source>
        <dbReference type="ARBA" id="ARBA00022723"/>
    </source>
</evidence>
<comment type="catalytic activity">
    <reaction evidence="8">
        <text>N(4)-(alpha-D-Man-(1-&gt;2)-alpha-D-Man-(1-&gt;2)-alpha-D-Man-(1-&gt;3)-[alpha-D-Man-(1-&gt;3)-[alpha-D-Man-(1-&gt;2)-alpha-D-Man-(1-&gt;6)]-alpha-D-Man-(1-&gt;6)]-beta-D-Man-(1-&gt;4)-beta-D-GlcNAc-(1-&gt;4)-beta-D-GlcNAc)-L-asparaginyl-[protein] (N-glucan mannose isomer 8A1,2,3B1,3) + 3 H2O = N(4)-(alpha-D-Man-(1-&gt;3)-[alpha-D-Man-(1-&gt;3)-[alpha-D-Man-(1-&gt;6)]-alpha-D-Man-(1-&gt;6)]-beta-D-Man-(1-&gt;4)-beta-D-GlcNAc-(1-&gt;4)-beta-D-GlcNAc)-L-asparaginyl-[protein] (N-glucan mannose isomer 5A1,2) + 3 beta-D-mannose</text>
        <dbReference type="Rhea" id="RHEA:56028"/>
        <dbReference type="Rhea" id="RHEA-COMP:14358"/>
        <dbReference type="Rhea" id="RHEA-COMP:14367"/>
        <dbReference type="ChEBI" id="CHEBI:15377"/>
        <dbReference type="ChEBI" id="CHEBI:28563"/>
        <dbReference type="ChEBI" id="CHEBI:59087"/>
        <dbReference type="ChEBI" id="CHEBI:60628"/>
        <dbReference type="EC" id="3.2.1.113"/>
    </reaction>
</comment>
<evidence type="ECO:0000256" key="8">
    <source>
        <dbReference type="ARBA" id="ARBA00047669"/>
    </source>
</evidence>
<keyword evidence="10" id="KW-0326">Glycosidase</keyword>
<comment type="similarity">
    <text evidence="3 10">Belongs to the glycosyl hydrolase 47 family.</text>
</comment>
<keyword evidence="6" id="KW-0106">Calcium</keyword>
<dbReference type="AlphaFoldDB" id="A0A2G8JVB4"/>
<dbReference type="STRING" id="307972.A0A2G8JVB4"/>
<gene>
    <name evidence="11" type="ORF">BSL78_23461</name>
</gene>
<dbReference type="GO" id="GO:0005783">
    <property type="term" value="C:endoplasmic reticulum"/>
    <property type="evidence" value="ECO:0007669"/>
    <property type="project" value="TreeGrafter"/>
</dbReference>
<dbReference type="OrthoDB" id="8118055at2759"/>
<dbReference type="Proteomes" id="UP000230750">
    <property type="component" value="Unassembled WGS sequence"/>
</dbReference>
<comment type="pathway">
    <text evidence="2">Protein modification; protein glycosylation.</text>
</comment>
<accession>A0A2G8JVB4</accession>
<name>A0A2G8JVB4_STIJA</name>
<keyword evidence="12" id="KW-1185">Reference proteome</keyword>
<dbReference type="PRINTS" id="PR00747">
    <property type="entry name" value="GLYHDRLASE47"/>
</dbReference>